<protein>
    <submittedName>
        <fullName evidence="1">Uncharacterized protein</fullName>
    </submittedName>
</protein>
<dbReference type="EMBL" id="BNAW01000012">
    <property type="protein sequence ID" value="GHG12913.1"/>
    <property type="molecule type" value="Genomic_DNA"/>
</dbReference>
<dbReference type="Proteomes" id="UP000649955">
    <property type="component" value="Unassembled WGS sequence"/>
</dbReference>
<evidence type="ECO:0000313" key="2">
    <source>
        <dbReference type="Proteomes" id="UP000649955"/>
    </source>
</evidence>
<evidence type="ECO:0000313" key="1">
    <source>
        <dbReference type="EMBL" id="GHG12913.1"/>
    </source>
</evidence>
<accession>A0ABQ3KCT3</accession>
<organism evidence="1 2">
    <name type="scientific">Amycolatopsis bullii</name>
    <dbReference type="NCBI Taxonomy" id="941987"/>
    <lineage>
        <taxon>Bacteria</taxon>
        <taxon>Bacillati</taxon>
        <taxon>Actinomycetota</taxon>
        <taxon>Actinomycetes</taxon>
        <taxon>Pseudonocardiales</taxon>
        <taxon>Pseudonocardiaceae</taxon>
        <taxon>Amycolatopsis</taxon>
    </lineage>
</organism>
<gene>
    <name evidence="1" type="ORF">GCM10017567_32830</name>
</gene>
<name>A0ABQ3KCT3_9PSEU</name>
<reference evidence="2" key="1">
    <citation type="journal article" date="2019" name="Int. J. Syst. Evol. Microbiol.">
        <title>The Global Catalogue of Microorganisms (GCM) 10K type strain sequencing project: providing services to taxonomists for standard genome sequencing and annotation.</title>
        <authorList>
            <consortium name="The Broad Institute Genomics Platform"/>
            <consortium name="The Broad Institute Genome Sequencing Center for Infectious Disease"/>
            <person name="Wu L."/>
            <person name="Ma J."/>
        </authorList>
    </citation>
    <scope>NUCLEOTIDE SEQUENCE [LARGE SCALE GENOMIC DNA]</scope>
    <source>
        <strain evidence="2">CGMCC 4.7680</strain>
    </source>
</reference>
<dbReference type="RefSeq" id="WP_191310874.1">
    <property type="nucleotide sequence ID" value="NZ_BNAW01000012.1"/>
</dbReference>
<sequence>MFATGFPLVTAIVSSSCCGARRLPNRASDRRWSHCIANAIRNNVVHVKLDEIVRDTDAVAELLVDDTTTVQQLVQVADRDRRVQHGDDRPLREADIRPTDKLIALPLRRPAPRFRT</sequence>
<proteinExistence type="predicted"/>
<comment type="caution">
    <text evidence="1">The sequence shown here is derived from an EMBL/GenBank/DDBJ whole genome shotgun (WGS) entry which is preliminary data.</text>
</comment>
<keyword evidence="2" id="KW-1185">Reference proteome</keyword>